<organism evidence="2 3">
    <name type="scientific">Candida theae</name>
    <dbReference type="NCBI Taxonomy" id="1198502"/>
    <lineage>
        <taxon>Eukaryota</taxon>
        <taxon>Fungi</taxon>
        <taxon>Dikarya</taxon>
        <taxon>Ascomycota</taxon>
        <taxon>Saccharomycotina</taxon>
        <taxon>Pichiomycetes</taxon>
        <taxon>Debaryomycetaceae</taxon>
        <taxon>Candida/Lodderomyces clade</taxon>
        <taxon>Candida</taxon>
    </lineage>
</organism>
<name>A0AAD5BJA1_9ASCO</name>
<evidence type="ECO:0000256" key="1">
    <source>
        <dbReference type="SAM" id="MobiDB-lite"/>
    </source>
</evidence>
<proteinExistence type="predicted"/>
<dbReference type="GeneID" id="76148693"/>
<keyword evidence="3" id="KW-1185">Reference proteome</keyword>
<accession>A0AAD5BJA1</accession>
<feature type="region of interest" description="Disordered" evidence="1">
    <location>
        <begin position="339"/>
        <end position="380"/>
    </location>
</feature>
<dbReference type="Proteomes" id="UP001204833">
    <property type="component" value="Unassembled WGS sequence"/>
</dbReference>
<evidence type="ECO:0000313" key="3">
    <source>
        <dbReference type="Proteomes" id="UP001204833"/>
    </source>
</evidence>
<feature type="compositionally biased region" description="Acidic residues" evidence="1">
    <location>
        <begin position="344"/>
        <end position="353"/>
    </location>
</feature>
<comment type="caution">
    <text evidence="2">The sequence shown here is derived from an EMBL/GenBank/DDBJ whole genome shotgun (WGS) entry which is preliminary data.</text>
</comment>
<evidence type="ECO:0000313" key="2">
    <source>
        <dbReference type="EMBL" id="KAI5966670.1"/>
    </source>
</evidence>
<reference evidence="2 3" key="1">
    <citation type="journal article" date="2022" name="DNA Res.">
        <title>Genome analysis of five recently described species of the CUG-Ser clade uncovers Candida theae as a new hybrid lineage with pathogenic potential in the Candida parapsilosis species complex.</title>
        <authorList>
            <person name="Mixao V."/>
            <person name="Del Olmo V."/>
            <person name="Hegedusova E."/>
            <person name="Saus E."/>
            <person name="Pryszcz L."/>
            <person name="Cillingova A."/>
            <person name="Nosek J."/>
            <person name="Gabaldon T."/>
        </authorList>
    </citation>
    <scope>NUCLEOTIDE SEQUENCE [LARGE SCALE GENOMIC DNA]</scope>
    <source>
        <strain evidence="2 3">CBS 12239</strain>
    </source>
</reference>
<dbReference type="RefSeq" id="XP_051610899.1">
    <property type="nucleotide sequence ID" value="XM_051755123.1"/>
</dbReference>
<gene>
    <name evidence="2" type="ORF">KGF57_000634</name>
</gene>
<dbReference type="EMBL" id="JAIHNG010000035">
    <property type="protein sequence ID" value="KAI5966670.1"/>
    <property type="molecule type" value="Genomic_DNA"/>
</dbReference>
<dbReference type="AlphaFoldDB" id="A0AAD5BJA1"/>
<protein>
    <submittedName>
        <fullName evidence="2">CTA9</fullName>
    </submittedName>
</protein>
<sequence length="437" mass="50270">MNLNKVINRRSSELNISQKDCDTSSDDDQIRPNFIHSSDIPRKVAYLIHSISKSRSKRISEEFGHNCCEVNVNIELNALVCRSSTRLAALLKKNMISVVQMDNDPDMTSRQSYLYSIITNQKQKEIQPDVLRTKDVFIVTLKLVVSNFDASGHFTIEENENFLLLRSCDPKGELIDQIKRYVGDTWTNLRNQHHIKAKHDSSNSDVSDSTLECSEDDALCMEDDFGGARIEPLISNETLTEEFRRRFSDISNEEKGSKLKHTFLENIDNLRHNDENESMLRDEEATVFRDGSLQQRMKLSPLTPCDQIHLDDLIEVSYEESDQEYTDDFQVHSFLASSPRKEFEDNDDGDDETMQFSPSSSSFQSPTKRRSRPRLTSSHSVSLINTDDKLGLKYAYNSDSAAIPSYIRQNKKFKFIKVGKVQKFVNLFEEQTQSQKK</sequence>
<feature type="compositionally biased region" description="Low complexity" evidence="1">
    <location>
        <begin position="355"/>
        <end position="366"/>
    </location>
</feature>